<dbReference type="OrthoDB" id="549340at2759"/>
<organism evidence="2 3">
    <name type="scientific">Klebsormidium nitens</name>
    <name type="common">Green alga</name>
    <name type="synonym">Ulothrix nitens</name>
    <dbReference type="NCBI Taxonomy" id="105231"/>
    <lineage>
        <taxon>Eukaryota</taxon>
        <taxon>Viridiplantae</taxon>
        <taxon>Streptophyta</taxon>
        <taxon>Klebsormidiophyceae</taxon>
        <taxon>Klebsormidiales</taxon>
        <taxon>Klebsormidiaceae</taxon>
        <taxon>Klebsormidium</taxon>
    </lineage>
</organism>
<accession>A0A1Y1ISF5</accession>
<gene>
    <name evidence="2" type="ORF">KFL_017000010</name>
</gene>
<evidence type="ECO:0000256" key="1">
    <source>
        <dbReference type="SAM" id="MobiDB-lite"/>
    </source>
</evidence>
<feature type="region of interest" description="Disordered" evidence="1">
    <location>
        <begin position="307"/>
        <end position="373"/>
    </location>
</feature>
<protein>
    <submittedName>
        <fullName evidence="2">Uncharacterized protein</fullName>
    </submittedName>
</protein>
<dbReference type="EMBL" id="DF238649">
    <property type="protein sequence ID" value="GAQ93604.1"/>
    <property type="molecule type" value="Genomic_DNA"/>
</dbReference>
<sequence length="373" mass="42051">MKRYEEHFQERLPRFFWTDNTRSDAANLYCVLSSLEQVLEDATHCMARYFDAIPDSHPLKGDKGTLRNHLLQHARKKLTLKEINAKPNSCWNIHCRRTIPSKEVLATRMDAVMRKYELGGNGNNGDRTLVTLELQKVHENQLKLVRAGALSDPLGVEDMYYDVSKPGSMPQFKSIRGTSKLEGYHKHLNSLFSGGNCSPELADALLTIFNYRWNITCGITNRGDPDFRMNDHFLLEEMQAVCRQMGWPDPFPEWKKAPPTKERFGADNLPPEVREALEMAAALEEPGATERDREAVALEEILERQALAKQARDAEGPVSPPSDQTRAPPLSTSKQSRAVPAPRSEQSPEMFALPSDLPCAQLAPPSDQTRASR</sequence>
<feature type="compositionally biased region" description="Polar residues" evidence="1">
    <location>
        <begin position="321"/>
        <end position="336"/>
    </location>
</feature>
<dbReference type="AlphaFoldDB" id="A0A1Y1ISF5"/>
<dbReference type="Proteomes" id="UP000054558">
    <property type="component" value="Unassembled WGS sequence"/>
</dbReference>
<evidence type="ECO:0000313" key="2">
    <source>
        <dbReference type="EMBL" id="GAQ93604.1"/>
    </source>
</evidence>
<evidence type="ECO:0000313" key="3">
    <source>
        <dbReference type="Proteomes" id="UP000054558"/>
    </source>
</evidence>
<feature type="non-terminal residue" evidence="2">
    <location>
        <position position="373"/>
    </location>
</feature>
<keyword evidence="3" id="KW-1185">Reference proteome</keyword>
<name>A0A1Y1ISF5_KLENI</name>
<proteinExistence type="predicted"/>
<reference evidence="2 3" key="1">
    <citation type="journal article" date="2014" name="Nat. Commun.">
        <title>Klebsormidium flaccidum genome reveals primary factors for plant terrestrial adaptation.</title>
        <authorList>
            <person name="Hori K."/>
            <person name="Maruyama F."/>
            <person name="Fujisawa T."/>
            <person name="Togashi T."/>
            <person name="Yamamoto N."/>
            <person name="Seo M."/>
            <person name="Sato S."/>
            <person name="Yamada T."/>
            <person name="Mori H."/>
            <person name="Tajima N."/>
            <person name="Moriyama T."/>
            <person name="Ikeuchi M."/>
            <person name="Watanabe M."/>
            <person name="Wada H."/>
            <person name="Kobayashi K."/>
            <person name="Saito M."/>
            <person name="Masuda T."/>
            <person name="Sasaki-Sekimoto Y."/>
            <person name="Mashiguchi K."/>
            <person name="Awai K."/>
            <person name="Shimojima M."/>
            <person name="Masuda S."/>
            <person name="Iwai M."/>
            <person name="Nobusawa T."/>
            <person name="Narise T."/>
            <person name="Kondo S."/>
            <person name="Saito H."/>
            <person name="Sato R."/>
            <person name="Murakawa M."/>
            <person name="Ihara Y."/>
            <person name="Oshima-Yamada Y."/>
            <person name="Ohtaka K."/>
            <person name="Satoh M."/>
            <person name="Sonobe K."/>
            <person name="Ishii M."/>
            <person name="Ohtani R."/>
            <person name="Kanamori-Sato M."/>
            <person name="Honoki R."/>
            <person name="Miyazaki D."/>
            <person name="Mochizuki H."/>
            <person name="Umetsu J."/>
            <person name="Higashi K."/>
            <person name="Shibata D."/>
            <person name="Kamiya Y."/>
            <person name="Sato N."/>
            <person name="Nakamura Y."/>
            <person name="Tabata S."/>
            <person name="Ida S."/>
            <person name="Kurokawa K."/>
            <person name="Ohta H."/>
        </authorList>
    </citation>
    <scope>NUCLEOTIDE SEQUENCE [LARGE SCALE GENOMIC DNA]</scope>
    <source>
        <strain evidence="2 3">NIES-2285</strain>
    </source>
</reference>